<proteinExistence type="predicted"/>
<sequence length="96" mass="10935">MTQHAMKGSYISMRKKDILFPEIFLRVNTYSSVRYSGLYPPPFRLPDIKCTTSRDDRHGSLLKSRDISGISPDLAKRGCTSFPRRRRRLGGGSRDG</sequence>
<organism evidence="2 3">
    <name type="scientific">Hemibagrus wyckioides</name>
    <dbReference type="NCBI Taxonomy" id="337641"/>
    <lineage>
        <taxon>Eukaryota</taxon>
        <taxon>Metazoa</taxon>
        <taxon>Chordata</taxon>
        <taxon>Craniata</taxon>
        <taxon>Vertebrata</taxon>
        <taxon>Euteleostomi</taxon>
        <taxon>Actinopterygii</taxon>
        <taxon>Neopterygii</taxon>
        <taxon>Teleostei</taxon>
        <taxon>Ostariophysi</taxon>
        <taxon>Siluriformes</taxon>
        <taxon>Bagridae</taxon>
        <taxon>Hemibagrus</taxon>
    </lineage>
</organism>
<name>A0A9D3N9S5_9TELE</name>
<dbReference type="AlphaFoldDB" id="A0A9D3N9S5"/>
<evidence type="ECO:0000256" key="1">
    <source>
        <dbReference type="SAM" id="MobiDB-lite"/>
    </source>
</evidence>
<reference evidence="2 3" key="1">
    <citation type="submission" date="2021-06" db="EMBL/GenBank/DDBJ databases">
        <title>Chromosome-level genome assembly of the red-tail catfish (Hemibagrus wyckioides).</title>
        <authorList>
            <person name="Shao F."/>
        </authorList>
    </citation>
    <scope>NUCLEOTIDE SEQUENCE [LARGE SCALE GENOMIC DNA]</scope>
    <source>
        <strain evidence="2">EC202008001</strain>
        <tissue evidence="2">Blood</tissue>
    </source>
</reference>
<protein>
    <submittedName>
        <fullName evidence="2">Uncharacterized protein</fullName>
    </submittedName>
</protein>
<dbReference type="EMBL" id="JAHKSW010000024">
    <property type="protein sequence ID" value="KAG7316952.1"/>
    <property type="molecule type" value="Genomic_DNA"/>
</dbReference>
<keyword evidence="3" id="KW-1185">Reference proteome</keyword>
<feature type="region of interest" description="Disordered" evidence="1">
    <location>
        <begin position="76"/>
        <end position="96"/>
    </location>
</feature>
<dbReference type="Proteomes" id="UP000824219">
    <property type="component" value="Linkage Group LG24"/>
</dbReference>
<comment type="caution">
    <text evidence="2">The sequence shown here is derived from an EMBL/GenBank/DDBJ whole genome shotgun (WGS) entry which is preliminary data.</text>
</comment>
<evidence type="ECO:0000313" key="3">
    <source>
        <dbReference type="Proteomes" id="UP000824219"/>
    </source>
</evidence>
<gene>
    <name evidence="2" type="ORF">KOW79_019250</name>
</gene>
<accession>A0A9D3N9S5</accession>
<evidence type="ECO:0000313" key="2">
    <source>
        <dbReference type="EMBL" id="KAG7316952.1"/>
    </source>
</evidence>